<dbReference type="Pfam" id="PF22042">
    <property type="entry name" value="EF-G_D2"/>
    <property type="match status" value="1"/>
</dbReference>
<dbReference type="GO" id="GO:0005739">
    <property type="term" value="C:mitochondrion"/>
    <property type="evidence" value="ECO:0007669"/>
    <property type="project" value="UniProtKB-SubCell"/>
</dbReference>
<feature type="compositionally biased region" description="Basic residues" evidence="11">
    <location>
        <begin position="1"/>
        <end position="14"/>
    </location>
</feature>
<evidence type="ECO:0000256" key="11">
    <source>
        <dbReference type="SAM" id="MobiDB-lite"/>
    </source>
</evidence>
<dbReference type="InterPro" id="IPR000178">
    <property type="entry name" value="TF_IF2_bacterial-like"/>
</dbReference>
<dbReference type="NCBIfam" id="TIGR00231">
    <property type="entry name" value="small_GTP"/>
    <property type="match status" value="1"/>
</dbReference>
<gene>
    <name evidence="13" type="ORF">EVJ58_g7995</name>
</gene>
<proteinExistence type="inferred from homology"/>
<reference evidence="13 14" key="1">
    <citation type="submission" date="2019-01" db="EMBL/GenBank/DDBJ databases">
        <title>Genome sequencing of the rare red list fungi Fomitopsis rosea.</title>
        <authorList>
            <person name="Buettner E."/>
            <person name="Kellner H."/>
        </authorList>
    </citation>
    <scope>NUCLEOTIDE SEQUENCE [LARGE SCALE GENOMIC DNA]</scope>
    <source>
        <strain evidence="13 14">DSM 105464</strain>
    </source>
</reference>
<dbReference type="PANTHER" id="PTHR43381:SF20">
    <property type="entry name" value="TRANSLATION INITIATION FACTOR IF-2, MITOCHONDRIAL"/>
    <property type="match status" value="1"/>
</dbReference>
<evidence type="ECO:0000259" key="12">
    <source>
        <dbReference type="PROSITE" id="PS51722"/>
    </source>
</evidence>
<evidence type="ECO:0000256" key="6">
    <source>
        <dbReference type="ARBA" id="ARBA00022946"/>
    </source>
</evidence>
<keyword evidence="3" id="KW-0396">Initiation factor</keyword>
<evidence type="ECO:0000256" key="10">
    <source>
        <dbReference type="ARBA" id="ARBA00044200"/>
    </source>
</evidence>
<dbReference type="Pfam" id="PF00009">
    <property type="entry name" value="GTP_EFTU"/>
    <property type="match status" value="1"/>
</dbReference>
<dbReference type="Pfam" id="PF11987">
    <property type="entry name" value="IF-2"/>
    <property type="match status" value="1"/>
</dbReference>
<feature type="compositionally biased region" description="Acidic residues" evidence="11">
    <location>
        <begin position="191"/>
        <end position="213"/>
    </location>
</feature>
<dbReference type="SUPFAM" id="SSF50447">
    <property type="entry name" value="Translation proteins"/>
    <property type="match status" value="2"/>
</dbReference>
<dbReference type="EMBL" id="SEKV01000556">
    <property type="protein sequence ID" value="TFY55839.1"/>
    <property type="molecule type" value="Genomic_DNA"/>
</dbReference>
<dbReference type="NCBIfam" id="TIGR00487">
    <property type="entry name" value="IF-2"/>
    <property type="match status" value="1"/>
</dbReference>
<dbReference type="PANTHER" id="PTHR43381">
    <property type="entry name" value="TRANSLATION INITIATION FACTOR IF-2-RELATED"/>
    <property type="match status" value="1"/>
</dbReference>
<dbReference type="InterPro" id="IPR015760">
    <property type="entry name" value="TIF_IF2"/>
</dbReference>
<dbReference type="STRING" id="34475.A0A4Y9Y4W4"/>
<dbReference type="Gene3D" id="2.40.30.10">
    <property type="entry name" value="Translation factors"/>
    <property type="match status" value="2"/>
</dbReference>
<evidence type="ECO:0000256" key="5">
    <source>
        <dbReference type="ARBA" id="ARBA00022917"/>
    </source>
</evidence>
<organism evidence="13 14">
    <name type="scientific">Rhodofomes roseus</name>
    <dbReference type="NCBI Taxonomy" id="34475"/>
    <lineage>
        <taxon>Eukaryota</taxon>
        <taxon>Fungi</taxon>
        <taxon>Dikarya</taxon>
        <taxon>Basidiomycota</taxon>
        <taxon>Agaricomycotina</taxon>
        <taxon>Agaricomycetes</taxon>
        <taxon>Polyporales</taxon>
        <taxon>Rhodofomes</taxon>
    </lineage>
</organism>
<dbReference type="AlphaFoldDB" id="A0A4Y9Y4W4"/>
<feature type="compositionally biased region" description="Pro residues" evidence="11">
    <location>
        <begin position="33"/>
        <end position="43"/>
    </location>
</feature>
<dbReference type="GO" id="GO:0003924">
    <property type="term" value="F:GTPase activity"/>
    <property type="evidence" value="ECO:0007669"/>
    <property type="project" value="InterPro"/>
</dbReference>
<evidence type="ECO:0000256" key="1">
    <source>
        <dbReference type="ARBA" id="ARBA00004173"/>
    </source>
</evidence>
<feature type="compositionally biased region" description="Polar residues" evidence="11">
    <location>
        <begin position="69"/>
        <end position="85"/>
    </location>
</feature>
<dbReference type="InterPro" id="IPR044145">
    <property type="entry name" value="IF2_II"/>
</dbReference>
<comment type="caution">
    <text evidence="13">The sequence shown here is derived from an EMBL/GenBank/DDBJ whole genome shotgun (WGS) entry which is preliminary data.</text>
</comment>
<feature type="region of interest" description="Disordered" evidence="11">
    <location>
        <begin position="183"/>
        <end position="213"/>
    </location>
</feature>
<evidence type="ECO:0000313" key="13">
    <source>
        <dbReference type="EMBL" id="TFY55839.1"/>
    </source>
</evidence>
<dbReference type="InterPro" id="IPR023115">
    <property type="entry name" value="TIF_IF2_dom3"/>
</dbReference>
<evidence type="ECO:0000256" key="9">
    <source>
        <dbReference type="ARBA" id="ARBA00025162"/>
    </source>
</evidence>
<dbReference type="PROSITE" id="PS51722">
    <property type="entry name" value="G_TR_2"/>
    <property type="match status" value="1"/>
</dbReference>
<comment type="subcellular location">
    <subcellularLocation>
        <location evidence="1">Mitochondrion</location>
    </subcellularLocation>
</comment>
<dbReference type="SUPFAM" id="SSF52156">
    <property type="entry name" value="Initiation factor IF2/eIF5b, domain 3"/>
    <property type="match status" value="1"/>
</dbReference>
<dbReference type="Gene3D" id="3.40.50.300">
    <property type="entry name" value="P-loop containing nucleotide triphosphate hydrolases"/>
    <property type="match status" value="1"/>
</dbReference>
<feature type="compositionally biased region" description="Low complexity" evidence="11">
    <location>
        <begin position="44"/>
        <end position="58"/>
    </location>
</feature>
<dbReference type="PRINTS" id="PR00315">
    <property type="entry name" value="ELONGATNFCT"/>
</dbReference>
<evidence type="ECO:0000256" key="8">
    <source>
        <dbReference type="ARBA" id="ARBA00023134"/>
    </source>
</evidence>
<dbReference type="SUPFAM" id="SSF52540">
    <property type="entry name" value="P-loop containing nucleoside triphosphate hydrolases"/>
    <property type="match status" value="1"/>
</dbReference>
<comment type="similarity">
    <text evidence="2">Belongs to the TRAFAC class translation factor GTPase superfamily. Classic translation factor GTPase family. IF-2 subfamily.</text>
</comment>
<feature type="region of interest" description="Disordered" evidence="11">
    <location>
        <begin position="687"/>
        <end position="717"/>
    </location>
</feature>
<accession>A0A4Y9Y4W4</accession>
<dbReference type="InterPro" id="IPR009000">
    <property type="entry name" value="Transl_B-barrel_sf"/>
</dbReference>
<keyword evidence="6" id="KW-0809">Transit peptide</keyword>
<dbReference type="InterPro" id="IPR036925">
    <property type="entry name" value="TIF_IF2_dom3_sf"/>
</dbReference>
<dbReference type="FunFam" id="2.40.30.10:FF:000008">
    <property type="entry name" value="Translation initiation factor IF-2"/>
    <property type="match status" value="1"/>
</dbReference>
<dbReference type="CDD" id="cd01887">
    <property type="entry name" value="IF2_eIF5B"/>
    <property type="match status" value="1"/>
</dbReference>
<protein>
    <recommendedName>
        <fullName evidence="10">Translation initiation factor IF-2, mitochondrial</fullName>
    </recommendedName>
</protein>
<dbReference type="HAMAP" id="MF_00100_B">
    <property type="entry name" value="IF_2_B"/>
    <property type="match status" value="1"/>
</dbReference>
<keyword evidence="4" id="KW-0547">Nucleotide-binding</keyword>
<keyword evidence="7" id="KW-0496">Mitochondrion</keyword>
<keyword evidence="8" id="KW-0342">GTP-binding</keyword>
<dbReference type="InterPro" id="IPR000795">
    <property type="entry name" value="T_Tr_GTP-bd_dom"/>
</dbReference>
<dbReference type="CDD" id="cd03692">
    <property type="entry name" value="mtIF2_IVc"/>
    <property type="match status" value="1"/>
</dbReference>
<dbReference type="Gene3D" id="3.40.50.10050">
    <property type="entry name" value="Translation initiation factor IF- 2, domain 3"/>
    <property type="match status" value="1"/>
</dbReference>
<sequence length="942" mass="103441">MHHTRRAVRMKRPLVRTASTAVQPAVGKWARPEPGPSQSPDAPPAASSSKSAVPRARSWALPRLPPQEDTFQQPQETSSRSTPQARSWARRITPAESREKKTGAGSCHAFISELWSMNLTLFLSAWQHRAHCHCRNLVNNSETCFHISRQGTQRLIRGMLLHIKVDPMEWVILSISKQRIKRESEDAQAVMEDEDEDEVLEEDREDQEDDEADTVQLTEAAHEEQKVEEEIEEDDVDLVSEDPRAKPRIRVERNIRYKEKERGSVVSRLKQGEEDVVLERRSRTRSDGQHVQAKAKGKKLKLTKRKPRAVQRDLFIPTMVTVGNFAKLLKVKPDTLRRRMIRVGMDAEASYDYLLTSEYASLLAMEFGWNPVVDDEAAFDIYPPPSHPEPSTLPIRPPVVTIMGHVDHGKTTLLDTLRSTSVAKGEAGGITQHIGAFSVPVPASGSSGDARTITFLDTPGHAAFSAMRARGAGVTDIIVLVVAADDGIMPQTREVIELINKEKVSVVVAINKIDKPGVEPSKVETALLAAGVQLETFGGDIPSVQVSGITGQGLDQLVETISALAEMQDLRAEREGLVQGYVIESKVQKGLGPVATVLVLRGCLKPTDHIIAGLANGKVRLLHDSNGKPVKVAYPGMAVTVSGWKVLPNAGDEVLKGSDSDIKKALANRERMADLNATLGDVELLNEQRRQDRDQKEKETAATKASKELEEDRKEDGPKELRLIIKADVSGSAEAVAGALQGIGNDIARTKIIATAVGDVTESDVMRAKAAGGLIVAFSVGVPRPVQSVAASQHVPWITSTIIYRLMEDVTAKVIELLPPIVEKRVTGEANVLQLFDIHVKSKQTMKVAGCRVLNGLVEKTKMARVIRHGEAVYEGRIETLKQFKKDVTEVSKGTECGIAFGSFSDLREGDIVQTFSYRHILIVRTSLHIPVEHAIPTELNV</sequence>
<evidence type="ECO:0000313" key="14">
    <source>
        <dbReference type="Proteomes" id="UP000298390"/>
    </source>
</evidence>
<feature type="region of interest" description="Disordered" evidence="11">
    <location>
        <begin position="1"/>
        <end position="103"/>
    </location>
</feature>
<name>A0A4Y9Y4W4_9APHY</name>
<feature type="domain" description="Tr-type G" evidence="12">
    <location>
        <begin position="395"/>
        <end position="571"/>
    </location>
</feature>
<dbReference type="GO" id="GO:0005525">
    <property type="term" value="F:GTP binding"/>
    <property type="evidence" value="ECO:0007669"/>
    <property type="project" value="UniProtKB-KW"/>
</dbReference>
<keyword evidence="5" id="KW-0648">Protein biosynthesis</keyword>
<dbReference type="InterPro" id="IPR005225">
    <property type="entry name" value="Small_GTP-bd"/>
</dbReference>
<evidence type="ECO:0000256" key="3">
    <source>
        <dbReference type="ARBA" id="ARBA00022540"/>
    </source>
</evidence>
<dbReference type="GO" id="GO:0003743">
    <property type="term" value="F:translation initiation factor activity"/>
    <property type="evidence" value="ECO:0007669"/>
    <property type="project" value="UniProtKB-KW"/>
</dbReference>
<evidence type="ECO:0000256" key="7">
    <source>
        <dbReference type="ARBA" id="ARBA00023128"/>
    </source>
</evidence>
<evidence type="ECO:0000256" key="4">
    <source>
        <dbReference type="ARBA" id="ARBA00022741"/>
    </source>
</evidence>
<dbReference type="FunFam" id="3.40.50.300:FF:000019">
    <property type="entry name" value="Translation initiation factor IF-2"/>
    <property type="match status" value="1"/>
</dbReference>
<dbReference type="FunFam" id="3.40.50.10050:FF:000001">
    <property type="entry name" value="Translation initiation factor IF-2"/>
    <property type="match status" value="1"/>
</dbReference>
<evidence type="ECO:0000256" key="2">
    <source>
        <dbReference type="ARBA" id="ARBA00007733"/>
    </source>
</evidence>
<dbReference type="Proteomes" id="UP000298390">
    <property type="component" value="Unassembled WGS sequence"/>
</dbReference>
<dbReference type="CDD" id="cd03702">
    <property type="entry name" value="IF2_mtIF2_II"/>
    <property type="match status" value="1"/>
</dbReference>
<comment type="function">
    <text evidence="9">One of the essential components for the initiation of protein synthesis. Protects formylmethionyl-tRNA from spontaneous hydrolysis and promotes its binding to the 30S ribosomal subunits. Also involved in the hydrolysis of GTP during the formation of the 70S ribosomal complex.</text>
</comment>
<dbReference type="InterPro" id="IPR027417">
    <property type="entry name" value="P-loop_NTPase"/>
</dbReference>
<dbReference type="InterPro" id="IPR053905">
    <property type="entry name" value="EF-G-like_DII"/>
</dbReference>